<evidence type="ECO:0000256" key="3">
    <source>
        <dbReference type="ARBA" id="ARBA00023002"/>
    </source>
</evidence>
<protein>
    <recommendedName>
        <fullName evidence="4">NmrA-like domain-containing protein</fullName>
    </recommendedName>
</protein>
<dbReference type="InterPro" id="IPR008030">
    <property type="entry name" value="NmrA-like"/>
</dbReference>
<comment type="caution">
    <text evidence="5">The sequence shown here is derived from an EMBL/GenBank/DDBJ whole genome shotgun (WGS) entry which is preliminary data.</text>
</comment>
<dbReference type="AlphaFoldDB" id="A0A2C5ZL15"/>
<keyword evidence="6" id="KW-1185">Reference proteome</keyword>
<dbReference type="SUPFAM" id="SSF51735">
    <property type="entry name" value="NAD(P)-binding Rossmann-fold domains"/>
    <property type="match status" value="1"/>
</dbReference>
<keyword evidence="3" id="KW-0560">Oxidoreductase</keyword>
<dbReference type="OrthoDB" id="10000533at2759"/>
<dbReference type="Gene3D" id="3.90.25.10">
    <property type="entry name" value="UDP-galactose 4-epimerase, domain 1"/>
    <property type="match status" value="1"/>
</dbReference>
<dbReference type="EMBL" id="NJEU01000165">
    <property type="protein sequence ID" value="PHH80104.1"/>
    <property type="molecule type" value="Genomic_DNA"/>
</dbReference>
<evidence type="ECO:0000256" key="1">
    <source>
        <dbReference type="ARBA" id="ARBA00005725"/>
    </source>
</evidence>
<evidence type="ECO:0000313" key="5">
    <source>
        <dbReference type="EMBL" id="PHH80104.1"/>
    </source>
</evidence>
<reference evidence="5 6" key="1">
    <citation type="submission" date="2017-06" db="EMBL/GenBank/DDBJ databases">
        <title>Ant-infecting Ophiocordyceps genomes reveal a high diversity of potential behavioral manipulation genes and a possible major role for enterotoxins.</title>
        <authorList>
            <person name="De Bekker C."/>
            <person name="Evans H.C."/>
            <person name="Brachmann A."/>
            <person name="Hughes D.P."/>
        </authorList>
    </citation>
    <scope>NUCLEOTIDE SEQUENCE [LARGE SCALE GENOMIC DNA]</scope>
    <source>
        <strain evidence="5 6">1348a</strain>
    </source>
</reference>
<evidence type="ECO:0000256" key="2">
    <source>
        <dbReference type="ARBA" id="ARBA00022857"/>
    </source>
</evidence>
<sequence>MALRQLLQRLNIDTVICTFGMDVPEQRDAEKVLVRAADQARCVRRFMPSEFNVDYDLGDDKLVYPEKRLHAAVRRELEQTSLEFTYIYPGMFMDYFGMPHVDSPIAPLCILVDAAHRMASIPGSGNTPMATSYTHDVAKYIVLALDLASWPRQMTTATSTISPNDLVKLYQEVLGQELQVSHDPVEKFIQQSHSVLPASIQAGEGGAWSMNKVLEVTATLEASIELGAFDFGCLGDHLDLVKHFKTQVPSPMTIEKLVGMAWGKR</sequence>
<dbReference type="PANTHER" id="PTHR47706">
    <property type="entry name" value="NMRA-LIKE FAMILY PROTEIN"/>
    <property type="match status" value="1"/>
</dbReference>
<dbReference type="Proteomes" id="UP000224854">
    <property type="component" value="Unassembled WGS sequence"/>
</dbReference>
<dbReference type="InterPro" id="IPR036291">
    <property type="entry name" value="NAD(P)-bd_dom_sf"/>
</dbReference>
<dbReference type="InterPro" id="IPR051609">
    <property type="entry name" value="NmrA/Isoflavone_reductase-like"/>
</dbReference>
<feature type="domain" description="NmrA-like" evidence="4">
    <location>
        <begin position="12"/>
        <end position="190"/>
    </location>
</feature>
<organism evidence="5 6">
    <name type="scientific">Ophiocordyceps australis</name>
    <dbReference type="NCBI Taxonomy" id="1399860"/>
    <lineage>
        <taxon>Eukaryota</taxon>
        <taxon>Fungi</taxon>
        <taxon>Dikarya</taxon>
        <taxon>Ascomycota</taxon>
        <taxon>Pezizomycotina</taxon>
        <taxon>Sordariomycetes</taxon>
        <taxon>Hypocreomycetidae</taxon>
        <taxon>Hypocreales</taxon>
        <taxon>Ophiocordycipitaceae</taxon>
        <taxon>Ophiocordyceps</taxon>
    </lineage>
</organism>
<dbReference type="Gene3D" id="3.40.50.720">
    <property type="entry name" value="NAD(P)-binding Rossmann-like Domain"/>
    <property type="match status" value="1"/>
</dbReference>
<dbReference type="Pfam" id="PF05368">
    <property type="entry name" value="NmrA"/>
    <property type="match status" value="1"/>
</dbReference>
<dbReference type="PANTHER" id="PTHR47706:SF4">
    <property type="entry name" value="NMRA-LIKE DOMAIN-CONTAINING PROTEIN"/>
    <property type="match status" value="1"/>
</dbReference>
<evidence type="ECO:0000313" key="6">
    <source>
        <dbReference type="Proteomes" id="UP000224854"/>
    </source>
</evidence>
<comment type="similarity">
    <text evidence="1">Belongs to the NmrA-type oxidoreductase family. Isoflavone reductase subfamily.</text>
</comment>
<name>A0A2C5ZL15_9HYPO</name>
<evidence type="ECO:0000259" key="4">
    <source>
        <dbReference type="Pfam" id="PF05368"/>
    </source>
</evidence>
<proteinExistence type="inferred from homology"/>
<gene>
    <name evidence="5" type="ORF">CDD82_1982</name>
</gene>
<keyword evidence="2" id="KW-0521">NADP</keyword>
<accession>A0A2C5ZL15</accession>
<dbReference type="GO" id="GO:0016491">
    <property type="term" value="F:oxidoreductase activity"/>
    <property type="evidence" value="ECO:0007669"/>
    <property type="project" value="UniProtKB-KW"/>
</dbReference>